<keyword evidence="2" id="KW-1185">Reference proteome</keyword>
<accession>A0A0K1RBY8</accession>
<sequence length="74" mass="8104">MDIKIGLADISRELTIRLPEGGEEVVAKIQSAIEAGTPTITVEDEKGRSYLIRTDRIAYVERGSAATHTVGFMR</sequence>
<dbReference type="PATRIC" id="fig|156976.3.peg.1398"/>
<dbReference type="GO" id="GO:0005524">
    <property type="term" value="F:ATP binding"/>
    <property type="evidence" value="ECO:0007669"/>
    <property type="project" value="UniProtKB-KW"/>
</dbReference>
<keyword evidence="1" id="KW-0547">Nucleotide-binding</keyword>
<dbReference type="Proteomes" id="UP000060016">
    <property type="component" value="Chromosome"/>
</dbReference>
<protein>
    <submittedName>
        <fullName evidence="1">ATP-binding protein</fullName>
    </submittedName>
</protein>
<dbReference type="AlphaFoldDB" id="A0A0K1RBY8"/>
<reference evidence="1 2" key="1">
    <citation type="submission" date="2015-08" db="EMBL/GenBank/DDBJ databases">
        <authorList>
            <person name="Babu N.S."/>
            <person name="Beckwith C.J."/>
            <person name="Beseler K.G."/>
            <person name="Brison A."/>
            <person name="Carone J.V."/>
            <person name="Caskin T.P."/>
            <person name="Diamond M."/>
            <person name="Durham M.E."/>
            <person name="Foxe J.M."/>
            <person name="Go M."/>
            <person name="Henderson B.A."/>
            <person name="Jones I.B."/>
            <person name="McGettigan J.A."/>
            <person name="Micheletti S.J."/>
            <person name="Nasrallah M.E."/>
            <person name="Ortiz D."/>
            <person name="Piller C.R."/>
            <person name="Privatt S.R."/>
            <person name="Schneider S.L."/>
            <person name="Sharp S."/>
            <person name="Smith T.C."/>
            <person name="Stanton J.D."/>
            <person name="Ullery H.E."/>
            <person name="Wilson R.J."/>
            <person name="Serrano M.G."/>
            <person name="Buck G."/>
            <person name="Lee V."/>
            <person name="Wang Y."/>
            <person name="Carvalho R."/>
            <person name="Voegtly L."/>
            <person name="Shi R."/>
            <person name="Duckworth R."/>
            <person name="Johnson A."/>
            <person name="Loviza R."/>
            <person name="Walstead R."/>
            <person name="Shah Z."/>
            <person name="Kiflezghi M."/>
            <person name="Wade K."/>
            <person name="Ball S.L."/>
            <person name="Bradley K.W."/>
            <person name="Asai D.J."/>
            <person name="Bowman C.A."/>
            <person name="Russell D.A."/>
            <person name="Pope W.H."/>
            <person name="Jacobs-Sera D."/>
            <person name="Hendrix R.W."/>
            <person name="Hatfull G.F."/>
        </authorList>
    </citation>
    <scope>NUCLEOTIDE SEQUENCE [LARGE SCALE GENOMIC DNA]</scope>
    <source>
        <strain evidence="1 2">PUDD_83A45</strain>
    </source>
</reference>
<keyword evidence="1" id="KW-0067">ATP-binding</keyword>
<dbReference type="InterPro" id="IPR021456">
    <property type="entry name" value="DUF3107"/>
</dbReference>
<dbReference type="RefSeq" id="WP_052205215.1">
    <property type="nucleotide sequence ID" value="NZ_CAMYAJ010000014.1"/>
</dbReference>
<proteinExistence type="predicted"/>
<organism evidence="1 2">
    <name type="scientific">Corynebacterium riegelii</name>
    <dbReference type="NCBI Taxonomy" id="156976"/>
    <lineage>
        <taxon>Bacteria</taxon>
        <taxon>Bacillati</taxon>
        <taxon>Actinomycetota</taxon>
        <taxon>Actinomycetes</taxon>
        <taxon>Mycobacteriales</taxon>
        <taxon>Corynebacteriaceae</taxon>
        <taxon>Corynebacterium</taxon>
    </lineage>
</organism>
<dbReference type="STRING" id="156976.AK829_07015"/>
<dbReference type="EMBL" id="CP012342">
    <property type="protein sequence ID" value="AKV58952.1"/>
    <property type="molecule type" value="Genomic_DNA"/>
</dbReference>
<evidence type="ECO:0000313" key="2">
    <source>
        <dbReference type="Proteomes" id="UP000060016"/>
    </source>
</evidence>
<evidence type="ECO:0000313" key="1">
    <source>
        <dbReference type="EMBL" id="AKV58952.1"/>
    </source>
</evidence>
<name>A0A0K1RBY8_9CORY</name>
<dbReference type="KEGG" id="crie:AK829_07015"/>
<dbReference type="Pfam" id="PF11305">
    <property type="entry name" value="DUF3107"/>
    <property type="match status" value="1"/>
</dbReference>
<gene>
    <name evidence="1" type="ORF">AK829_07015</name>
</gene>